<dbReference type="Proteomes" id="UP000831701">
    <property type="component" value="Chromosome 6"/>
</dbReference>
<reference evidence="1" key="1">
    <citation type="submission" date="2022-04" db="EMBL/GenBank/DDBJ databases">
        <title>Jade perch genome.</title>
        <authorList>
            <person name="Chao B."/>
        </authorList>
    </citation>
    <scope>NUCLEOTIDE SEQUENCE</scope>
    <source>
        <strain evidence="1">CB-2022</strain>
    </source>
</reference>
<evidence type="ECO:0000313" key="1">
    <source>
        <dbReference type="EMBL" id="KAI3370845.1"/>
    </source>
</evidence>
<accession>A0ACB8WSW0</accession>
<keyword evidence="2" id="KW-1185">Reference proteome</keyword>
<sequence length="80" mass="8835">MTVPSTSSLAPPPQGRLYSLDLHNAYHLVRIREEVSGYAIWPHQCPSSVPGSASLWDLGACKWILPRCLPSRILAHTQLS</sequence>
<gene>
    <name evidence="1" type="ORF">L3Q82_007130</name>
</gene>
<name>A0ACB8WSW0_9TELE</name>
<evidence type="ECO:0000313" key="2">
    <source>
        <dbReference type="Proteomes" id="UP000831701"/>
    </source>
</evidence>
<protein>
    <submittedName>
        <fullName evidence="1">Uncharacterized protein</fullName>
    </submittedName>
</protein>
<organism evidence="1 2">
    <name type="scientific">Scortum barcoo</name>
    <name type="common">barcoo grunter</name>
    <dbReference type="NCBI Taxonomy" id="214431"/>
    <lineage>
        <taxon>Eukaryota</taxon>
        <taxon>Metazoa</taxon>
        <taxon>Chordata</taxon>
        <taxon>Craniata</taxon>
        <taxon>Vertebrata</taxon>
        <taxon>Euteleostomi</taxon>
        <taxon>Actinopterygii</taxon>
        <taxon>Neopterygii</taxon>
        <taxon>Teleostei</taxon>
        <taxon>Neoteleostei</taxon>
        <taxon>Acanthomorphata</taxon>
        <taxon>Eupercaria</taxon>
        <taxon>Centrarchiformes</taxon>
        <taxon>Terapontoidei</taxon>
        <taxon>Terapontidae</taxon>
        <taxon>Scortum</taxon>
    </lineage>
</organism>
<comment type="caution">
    <text evidence="1">The sequence shown here is derived from an EMBL/GenBank/DDBJ whole genome shotgun (WGS) entry which is preliminary data.</text>
</comment>
<dbReference type="EMBL" id="CM041536">
    <property type="protein sequence ID" value="KAI3370845.1"/>
    <property type="molecule type" value="Genomic_DNA"/>
</dbReference>
<proteinExistence type="predicted"/>